<evidence type="ECO:0000256" key="1">
    <source>
        <dbReference type="SAM" id="SignalP"/>
    </source>
</evidence>
<proteinExistence type="predicted"/>
<keyword evidence="3" id="KW-1185">Reference proteome</keyword>
<feature type="signal peptide" evidence="1">
    <location>
        <begin position="1"/>
        <end position="22"/>
    </location>
</feature>
<feature type="chain" id="PRO_5047154254" evidence="1">
    <location>
        <begin position="23"/>
        <end position="88"/>
    </location>
</feature>
<gene>
    <name evidence="2" type="ORF">LVJ81_04755</name>
</gene>
<keyword evidence="1" id="KW-0732">Signal</keyword>
<organism evidence="2 3">
    <name type="scientific">Vitreoscilla stercoraria</name>
    <dbReference type="NCBI Taxonomy" id="61"/>
    <lineage>
        <taxon>Bacteria</taxon>
        <taxon>Pseudomonadati</taxon>
        <taxon>Pseudomonadota</taxon>
        <taxon>Betaproteobacteria</taxon>
        <taxon>Neisseriales</taxon>
        <taxon>Neisseriaceae</taxon>
        <taxon>Vitreoscilla</taxon>
    </lineage>
</organism>
<dbReference type="RefSeq" id="WP_019957693.1">
    <property type="nucleotide sequence ID" value="NZ_CP091512.1"/>
</dbReference>
<evidence type="ECO:0000313" key="3">
    <source>
        <dbReference type="Proteomes" id="UP000832034"/>
    </source>
</evidence>
<reference evidence="2" key="2">
    <citation type="journal article" date="2022" name="Res Sq">
        <title>Evolution of multicellular longitudinally dividing oral cavity symbionts (Neisseriaceae).</title>
        <authorList>
            <person name="Nyongesa S."/>
            <person name="Weber P."/>
            <person name="Bernet E."/>
            <person name="Pullido F."/>
            <person name="Nieckarz M."/>
            <person name="Delaby M."/>
            <person name="Nieves C."/>
            <person name="Viehboeck T."/>
            <person name="Krause N."/>
            <person name="Rivera-Millot A."/>
            <person name="Nakamura A."/>
            <person name="Vischer N."/>
            <person name="VanNieuwenhze M."/>
            <person name="Brun Y."/>
            <person name="Cava F."/>
            <person name="Bulgheresi S."/>
            <person name="Veyrier F."/>
        </authorList>
    </citation>
    <scope>NUCLEOTIDE SEQUENCE</scope>
    <source>
        <strain evidence="2">SAG 1488-6</strain>
    </source>
</reference>
<sequence length="88" mass="9486">MKNLFVTATLLTLVSVSSLAMAGVGENRNAPQLNPHAQSNQQIAKTEVPMKEEIKTNRLNSKEINPTFTVIGANTFGTGSGYSVRVDH</sequence>
<protein>
    <submittedName>
        <fullName evidence="2">Uncharacterized protein</fullName>
    </submittedName>
</protein>
<dbReference type="Proteomes" id="UP000832034">
    <property type="component" value="Chromosome"/>
</dbReference>
<evidence type="ECO:0000313" key="2">
    <source>
        <dbReference type="EMBL" id="UOO93342.1"/>
    </source>
</evidence>
<dbReference type="EMBL" id="CP091512">
    <property type="protein sequence ID" value="UOO93342.1"/>
    <property type="molecule type" value="Genomic_DNA"/>
</dbReference>
<name>A0ABY4EIZ2_VITST</name>
<reference evidence="2" key="1">
    <citation type="submission" date="2021-12" db="EMBL/GenBank/DDBJ databases">
        <authorList>
            <person name="Veyrier F.J."/>
        </authorList>
    </citation>
    <scope>NUCLEOTIDE SEQUENCE</scope>
    <source>
        <strain evidence="2">SAG 1488-6</strain>
    </source>
</reference>
<accession>A0ABY4EIZ2</accession>